<dbReference type="RefSeq" id="XP_008605367.1">
    <property type="nucleotide sequence ID" value="XM_008607145.1"/>
</dbReference>
<keyword evidence="3" id="KW-1185">Reference proteome</keyword>
<feature type="transmembrane region" description="Helical" evidence="1">
    <location>
        <begin position="902"/>
        <end position="923"/>
    </location>
</feature>
<feature type="transmembrane region" description="Helical" evidence="1">
    <location>
        <begin position="771"/>
        <end position="790"/>
    </location>
</feature>
<dbReference type="eggNOG" id="ENOG502SD6V">
    <property type="taxonomic scope" value="Eukaryota"/>
</dbReference>
<dbReference type="OrthoDB" id="64754at2759"/>
<organism evidence="2 3">
    <name type="scientific">Saprolegnia diclina (strain VS20)</name>
    <dbReference type="NCBI Taxonomy" id="1156394"/>
    <lineage>
        <taxon>Eukaryota</taxon>
        <taxon>Sar</taxon>
        <taxon>Stramenopiles</taxon>
        <taxon>Oomycota</taxon>
        <taxon>Saprolegniomycetes</taxon>
        <taxon>Saprolegniales</taxon>
        <taxon>Saprolegniaceae</taxon>
        <taxon>Saprolegnia</taxon>
    </lineage>
</organism>
<dbReference type="Proteomes" id="UP000030762">
    <property type="component" value="Unassembled WGS sequence"/>
</dbReference>
<feature type="transmembrane region" description="Helical" evidence="1">
    <location>
        <begin position="682"/>
        <end position="700"/>
    </location>
</feature>
<proteinExistence type="predicted"/>
<dbReference type="EMBL" id="JH767134">
    <property type="protein sequence ID" value="EQC41653.1"/>
    <property type="molecule type" value="Genomic_DNA"/>
</dbReference>
<protein>
    <submittedName>
        <fullName evidence="2">Uncharacterized protein</fullName>
    </submittedName>
</protein>
<gene>
    <name evidence="2" type="ORF">SDRG_01611</name>
</gene>
<feature type="transmembrane region" description="Helical" evidence="1">
    <location>
        <begin position="1611"/>
        <end position="1632"/>
    </location>
</feature>
<evidence type="ECO:0000313" key="2">
    <source>
        <dbReference type="EMBL" id="EQC41653.1"/>
    </source>
</evidence>
<reference evidence="2 3" key="1">
    <citation type="submission" date="2012-04" db="EMBL/GenBank/DDBJ databases">
        <title>The Genome Sequence of Saprolegnia declina VS20.</title>
        <authorList>
            <consortium name="The Broad Institute Genome Sequencing Platform"/>
            <person name="Russ C."/>
            <person name="Nusbaum C."/>
            <person name="Tyler B."/>
            <person name="van West P."/>
            <person name="Dieguez-Uribeondo J."/>
            <person name="de Bruijn I."/>
            <person name="Tripathy S."/>
            <person name="Jiang R."/>
            <person name="Young S.K."/>
            <person name="Zeng Q."/>
            <person name="Gargeya S."/>
            <person name="Fitzgerald M."/>
            <person name="Haas B."/>
            <person name="Abouelleil A."/>
            <person name="Alvarado L."/>
            <person name="Arachchi H.M."/>
            <person name="Berlin A."/>
            <person name="Chapman S.B."/>
            <person name="Goldberg J."/>
            <person name="Griggs A."/>
            <person name="Gujja S."/>
            <person name="Hansen M."/>
            <person name="Howarth C."/>
            <person name="Imamovic A."/>
            <person name="Larimer J."/>
            <person name="McCowen C."/>
            <person name="Montmayeur A."/>
            <person name="Murphy C."/>
            <person name="Neiman D."/>
            <person name="Pearson M."/>
            <person name="Priest M."/>
            <person name="Roberts A."/>
            <person name="Saif S."/>
            <person name="Shea T."/>
            <person name="Sisk P."/>
            <person name="Sykes S."/>
            <person name="Wortman J."/>
            <person name="Nusbaum C."/>
            <person name="Birren B."/>
        </authorList>
    </citation>
    <scope>NUCLEOTIDE SEQUENCE [LARGE SCALE GENOMIC DNA]</scope>
    <source>
        <strain evidence="2 3">VS20</strain>
    </source>
</reference>
<accession>T0S8N8</accession>
<keyword evidence="1" id="KW-1133">Transmembrane helix</keyword>
<sequence length="1782" mass="197168">MWICSHPKYSSDRVRLQPVTHQGKPIRDDSAMHHVAPLDTDIPVAESSWTLVREVVGLAYMLTSVLLGFDSLAQFFPYMDNDYVWPHFSDAQYRTLLTDIINVQLTSSTPLTTVDLLSPSFGLVANEKVGVSYAYPRMLMYHDLTTLEAAVIGLRRLDVEEVVYMVAQYCWVDLEKRWALSHTLRRQQRCVARDMANAAVYLEPILRNIEYKAWVLSTQGLFMARIGDGVAELDGGDAWLQYVADHVPAPLDDEVAFWVSHGLSRFALQYANQYQIGLEESITIENALGLRYAFRVKTVPWANRGTHWTSDYLYAGLRNDFNALSLNQSLVRNASTFFGATYPDWMEYYNVGYPLSAVHGAIHDVIGPLASIDLRWIQPPDEIIAAVRHFRSTLLSANATVHAALRAVPEIVLHPTPLEWRAANLSFYGGSPLCGFKSDLPFVQASFGFDDACELPRQLGFEWHSANSVFAAIALGDDPVSPALCELCDDSAQCEAALSRTMHCASMLPRRQEPLLASLRAIDLSLLQFVRNGSGDVTLQVQSFSSPEWSFLGLLGVYDWVLGNREVVSFEGDNAAYTLLSYATTPLRPPVNSVGSSGVIHIWMCAGLVSLGLAFVAVLGLVFWLAFRPLRCHWFVFSRLTSAAWLSRALILLRGVAGVLCLATTPVAPAPSGLAFTATPRSLYLSSLFASEAVWITYVLHETLHPFSGIYTRLYAPLSSFVAWLALLVLDAVSPVAITAGLDRQCYSINMDYNVYCTSGSIQIGSRARTLTNFAILVASVVGGLTLVNVRKRSSIELDDVPSFLLSSASVAFLAHHSHGRVTESFDVVTAAMMGLVRFSNCYFDTKLWRIVDRELLPSASRHKRHRLVLPLALTPLSPRLRPATAPESCLQRLKRRYRKSIVVLGILYASLSLASNVAYLTVAQAFLTNDFGWAGFNSSGMHAFLANTFNHALVLSSEPAMFNVTTPAIADIAQRYNGSSSPSIVWSYTAARRALASPTTPLDQIIAGLRAMNPCMLPWMYTQYCWLDWQRNWEMASSRARQVRCELQITNGAMYLESALRNLRDWDAWDACWGTSFDIGFARHLKQSANGQHWLETIRVNTTIHDEVAAWKHANLVGFSLQWQNYKTMGFSDAFTITSALGYTAPLSLASSDGSYHLQEQTTHRMYWTVASDLWAIATNSTVLGGRSLLRASPNFAFANVTAETALLQNLTLLSPLNAGLVAVQSSLGPFGNIDTQYVLPPTSLIALYRGFSAALATLLVQNDSAQAAYTSLPPWATLYPVPSSLMRNGLSIVIIGANVMCGTDVPAYAPIYGLFRFYGAASACHANFIEAMQPTLPQLLFGFLAFDATLQLDVVDDLTAICALDGYGGSGCNTTYRTLFDFLECHVTAFQTLSNLAVATRADVAAMDVNVMQFVAGDGIADASVGIFRMQLLEPDDRHWAFYGWCFLYEWALGLREVVAFAGDRGNFSLLSSHVDAQHMRPNPSEVPVSFSLLCKAFNFYVSWVLICVASLVAVSALVRGGAVEGVNFFCLNRVVGHVWAGRTFLIVRSVSAIWLLTTSPLYLASTGIATTMVAPSLFWYDNILAASEVSWLVYVLNDVFTVVSRQHTALYASKSSLLTSLLVSLWTFLSPQRCEVNIARHCVHVDMDFALDCSSVNVHVGSLRRLGGVLGLAVGSILGCFLFGRYVYAPNEPPIAVRSWLLSAQSYYLLDFTNWVFLDEYYLDTTSAMMAGILSFVYNGRRYVFDIKMWRLVSLPHNPISLWETDARRFRHAIPLSRI</sequence>
<dbReference type="VEuPathDB" id="FungiDB:SDRG_01611"/>
<feature type="transmembrane region" description="Helical" evidence="1">
    <location>
        <begin position="1724"/>
        <end position="1742"/>
    </location>
</feature>
<feature type="transmembrane region" description="Helical" evidence="1">
    <location>
        <begin position="600"/>
        <end position="627"/>
    </location>
</feature>
<feature type="transmembrane region" description="Helical" evidence="1">
    <location>
        <begin position="1500"/>
        <end position="1521"/>
    </location>
</feature>
<name>T0S8N8_SAPDV</name>
<keyword evidence="1" id="KW-0812">Transmembrane</keyword>
<keyword evidence="1" id="KW-0472">Membrane</keyword>
<feature type="transmembrane region" description="Helical" evidence="1">
    <location>
        <begin position="721"/>
        <end position="742"/>
    </location>
</feature>
<feature type="transmembrane region" description="Helical" evidence="1">
    <location>
        <begin position="1669"/>
        <end position="1691"/>
    </location>
</feature>
<feature type="transmembrane region" description="Helical" evidence="1">
    <location>
        <begin position="648"/>
        <end position="670"/>
    </location>
</feature>
<dbReference type="GeneID" id="19942338"/>
<dbReference type="InParanoid" id="T0S8N8"/>
<evidence type="ECO:0000313" key="3">
    <source>
        <dbReference type="Proteomes" id="UP000030762"/>
    </source>
</evidence>
<evidence type="ECO:0000256" key="1">
    <source>
        <dbReference type="SAM" id="Phobius"/>
    </source>
</evidence>